<evidence type="ECO:0000313" key="1">
    <source>
        <dbReference type="EMBL" id="EFU32725.1"/>
    </source>
</evidence>
<dbReference type="Proteomes" id="UP000005056">
    <property type="component" value="Unassembled WGS sequence"/>
</dbReference>
<organism evidence="1 2">
    <name type="scientific">Escherichia coli MS 85-1</name>
    <dbReference type="NCBI Taxonomy" id="679202"/>
    <lineage>
        <taxon>Bacteria</taxon>
        <taxon>Pseudomonadati</taxon>
        <taxon>Pseudomonadota</taxon>
        <taxon>Gammaproteobacteria</taxon>
        <taxon>Enterobacterales</taxon>
        <taxon>Enterobacteriaceae</taxon>
        <taxon>Escherichia</taxon>
    </lineage>
</organism>
<protein>
    <recommendedName>
        <fullName evidence="3">Phage portal protein</fullName>
    </recommendedName>
</protein>
<proteinExistence type="predicted"/>
<sequence>MYAATIESELDTQSAMDFILGANSQEQRERLTGWIGEIAAYYAAAPVRLGGAKVPHLMPGDSLNLQT</sequence>
<comment type="caution">
    <text evidence="1">The sequence shown here is derived from an EMBL/GenBank/DDBJ whole genome shotgun (WGS) entry which is preliminary data.</text>
</comment>
<evidence type="ECO:0008006" key="3">
    <source>
        <dbReference type="Google" id="ProtNLM"/>
    </source>
</evidence>
<reference evidence="1 2" key="1">
    <citation type="submission" date="2010-09" db="EMBL/GenBank/DDBJ databases">
        <authorList>
            <person name="Weinstock G."/>
            <person name="Sodergren E."/>
            <person name="Clifton S."/>
            <person name="Fulton L."/>
            <person name="Fulton B."/>
            <person name="Courtney L."/>
            <person name="Fronick C."/>
            <person name="Harrison M."/>
            <person name="Strong C."/>
            <person name="Farmer C."/>
            <person name="Delahaunty K."/>
            <person name="Markovic C."/>
            <person name="Hall O."/>
            <person name="Minx P."/>
            <person name="Tomlinson C."/>
            <person name="Mitreva M."/>
            <person name="Hou S."/>
            <person name="Chen J."/>
            <person name="Wollam A."/>
            <person name="Pepin K.H."/>
            <person name="Johnson M."/>
            <person name="Bhonagiri V."/>
            <person name="Zhang X."/>
            <person name="Suruliraj S."/>
            <person name="Warren W."/>
            <person name="Chinwalla A."/>
            <person name="Mardis E.R."/>
            <person name="Wilson R.K."/>
        </authorList>
    </citation>
    <scope>NUCLEOTIDE SEQUENCE [LARGE SCALE GENOMIC DNA]</scope>
    <source>
        <strain evidence="1 2">MS 85-1</strain>
    </source>
</reference>
<name>A0AAN3M530_ECOLX</name>
<dbReference type="EMBL" id="ADWQ01000060">
    <property type="protein sequence ID" value="EFU32725.1"/>
    <property type="molecule type" value="Genomic_DNA"/>
</dbReference>
<dbReference type="AlphaFoldDB" id="A0AAN3M530"/>
<accession>A0AAN3M530</accession>
<gene>
    <name evidence="1" type="ORF">HMPREF9350_05469</name>
</gene>
<evidence type="ECO:0000313" key="2">
    <source>
        <dbReference type="Proteomes" id="UP000005056"/>
    </source>
</evidence>
<feature type="non-terminal residue" evidence="1">
    <location>
        <position position="67"/>
    </location>
</feature>